<gene>
    <name evidence="1" type="ORF">ACZ87_02620</name>
</gene>
<reference evidence="1" key="1">
    <citation type="submission" date="2018-04" db="EMBL/GenBank/DDBJ databases">
        <title>Genomes of the Obligate Erwinia dacicola and Facultative Enterobacter sp. OLF Endosymbionts of the Olive Fruit fly, Bactrocera oleae.</title>
        <authorList>
            <person name="Estes A.M."/>
            <person name="Hearn D.J."/>
            <person name="Agarwal S."/>
            <person name="Pierson E.A."/>
            <person name="Dunning-Hotopp J.C."/>
        </authorList>
    </citation>
    <scope>NUCLEOTIDE SEQUENCE [LARGE SCALE GENOMIC DNA]</scope>
    <source>
        <strain evidence="1">Oroville</strain>
    </source>
</reference>
<dbReference type="EMBL" id="LJAM02000311">
    <property type="protein sequence ID" value="RAP70575.1"/>
    <property type="molecule type" value="Genomic_DNA"/>
</dbReference>
<organism evidence="1 2">
    <name type="scientific">Candidatus Erwinia dacicola</name>
    <dbReference type="NCBI Taxonomy" id="252393"/>
    <lineage>
        <taxon>Bacteria</taxon>
        <taxon>Pseudomonadati</taxon>
        <taxon>Pseudomonadota</taxon>
        <taxon>Gammaproteobacteria</taxon>
        <taxon>Enterobacterales</taxon>
        <taxon>Erwiniaceae</taxon>
        <taxon>Erwinia</taxon>
    </lineage>
</organism>
<comment type="caution">
    <text evidence="1">The sequence shown here is derived from an EMBL/GenBank/DDBJ whole genome shotgun (WGS) entry which is preliminary data.</text>
</comment>
<dbReference type="Proteomes" id="UP000244334">
    <property type="component" value="Unassembled WGS sequence"/>
</dbReference>
<keyword evidence="2" id="KW-1185">Reference proteome</keyword>
<protein>
    <submittedName>
        <fullName evidence="1">Uncharacterized protein</fullName>
    </submittedName>
</protein>
<evidence type="ECO:0000313" key="1">
    <source>
        <dbReference type="EMBL" id="RAP70575.1"/>
    </source>
</evidence>
<accession>A0A328TNM8</accession>
<proteinExistence type="predicted"/>
<evidence type="ECO:0000313" key="2">
    <source>
        <dbReference type="Proteomes" id="UP000244334"/>
    </source>
</evidence>
<sequence length="51" mass="5894">MIMRKKPFLPCFLSESHFSGALIQSRCLQPSFFCHLMQPVREHFGGVNARL</sequence>
<dbReference type="AlphaFoldDB" id="A0A328TNM8"/>
<name>A0A328TNM8_9GAMM</name>